<dbReference type="PANTHER" id="PTHR22576:SF37">
    <property type="entry name" value="MUCOSA-ASSOCIATED LYMPHOID TISSUE LYMPHOMA TRANSLOCATION PROTEIN 1"/>
    <property type="match status" value="1"/>
</dbReference>
<dbReference type="InterPro" id="IPR011600">
    <property type="entry name" value="Pept_C14_caspase"/>
</dbReference>
<evidence type="ECO:0000259" key="1">
    <source>
        <dbReference type="PROSITE" id="PS50208"/>
    </source>
</evidence>
<dbReference type="EMBL" id="CAADEW010000086">
    <property type="protein sequence ID" value="VFJ58829.1"/>
    <property type="molecule type" value="Genomic_DNA"/>
</dbReference>
<name>A0A450SY58_9GAMM</name>
<accession>A0A450SY58</accession>
<dbReference type="PROSITE" id="PS50208">
    <property type="entry name" value="CASPASE_P20"/>
    <property type="match status" value="1"/>
</dbReference>
<proteinExistence type="predicted"/>
<sequence>MKRVVIIGVFLFLGWFYSPAFADYHDLVSGPAIEQSQEQWIGQEISPPIQGPDRFMALVEIIFWNTVRSSDSTAMYRTYLRHYPVGYFVPLALSRIEELNSQNKKVLPEKDTYDKSVFGDYHALIIGNNEYEHWAPLKNAQRDAEALSKILKDGYGFEVTLLLDATRKDILTELGRFRRALKDSDNLLIYYAGHGHLDEPTDQGYWIPVDADKDNIVNWVRNDAITGGVKALSAKHVLVVSDSCYSGKLIRGVKRIGLDDNRKFFESMAQKKARTVMTSGGLEPVLDGGGKRGLSIFATAFIDALDQADQVVDATTLFAGIRRKVRLNSDQTPEYSNIRKAGHDSGDFLFVRQ</sequence>
<dbReference type="Gene3D" id="3.40.50.1460">
    <property type="match status" value="1"/>
</dbReference>
<organism evidence="3">
    <name type="scientific">Candidatus Kentrum sp. FW</name>
    <dbReference type="NCBI Taxonomy" id="2126338"/>
    <lineage>
        <taxon>Bacteria</taxon>
        <taxon>Pseudomonadati</taxon>
        <taxon>Pseudomonadota</taxon>
        <taxon>Gammaproteobacteria</taxon>
        <taxon>Candidatus Kentrum</taxon>
    </lineage>
</organism>
<dbReference type="GO" id="GO:0004197">
    <property type="term" value="F:cysteine-type endopeptidase activity"/>
    <property type="evidence" value="ECO:0007669"/>
    <property type="project" value="InterPro"/>
</dbReference>
<dbReference type="Pfam" id="PF00656">
    <property type="entry name" value="Peptidase_C14"/>
    <property type="match status" value="1"/>
</dbReference>
<gene>
    <name evidence="3" type="ORF">BECKFW1821A_GA0114235_10865</name>
    <name evidence="2" type="ORF">BECKFW1821B_GA0114236_100441</name>
</gene>
<dbReference type="SUPFAM" id="SSF52129">
    <property type="entry name" value="Caspase-like"/>
    <property type="match status" value="1"/>
</dbReference>
<dbReference type="InterPro" id="IPR001309">
    <property type="entry name" value="Pept_C14_p20"/>
</dbReference>
<dbReference type="EMBL" id="CAADFD010000004">
    <property type="protein sequence ID" value="VFJ48776.1"/>
    <property type="molecule type" value="Genomic_DNA"/>
</dbReference>
<dbReference type="InterPro" id="IPR029030">
    <property type="entry name" value="Caspase-like_dom_sf"/>
</dbReference>
<protein>
    <submittedName>
        <fullName evidence="3">Caspase domain-containing protein</fullName>
    </submittedName>
</protein>
<evidence type="ECO:0000313" key="2">
    <source>
        <dbReference type="EMBL" id="VFJ48776.1"/>
    </source>
</evidence>
<evidence type="ECO:0000313" key="3">
    <source>
        <dbReference type="EMBL" id="VFJ58829.1"/>
    </source>
</evidence>
<dbReference type="InterPro" id="IPR052039">
    <property type="entry name" value="Caspase-related_regulators"/>
</dbReference>
<reference evidence="3" key="1">
    <citation type="submission" date="2019-02" db="EMBL/GenBank/DDBJ databases">
        <authorList>
            <person name="Gruber-Vodicka R. H."/>
            <person name="Seah K. B. B."/>
        </authorList>
    </citation>
    <scope>NUCLEOTIDE SEQUENCE</scope>
    <source>
        <strain evidence="2">BECK_BZ106</strain>
        <strain evidence="3">BECK_BZ15</strain>
    </source>
</reference>
<dbReference type="PANTHER" id="PTHR22576">
    <property type="entry name" value="MUCOSA ASSOCIATED LYMPHOID TISSUE LYMPHOMA TRANSLOCATION PROTEIN 1/PARACASPASE"/>
    <property type="match status" value="1"/>
</dbReference>
<dbReference type="GO" id="GO:0006508">
    <property type="term" value="P:proteolysis"/>
    <property type="evidence" value="ECO:0007669"/>
    <property type="project" value="InterPro"/>
</dbReference>
<dbReference type="AlphaFoldDB" id="A0A450SY58"/>
<feature type="domain" description="Caspase family p20" evidence="1">
    <location>
        <begin position="123"/>
        <end position="195"/>
    </location>
</feature>